<evidence type="ECO:0000256" key="7">
    <source>
        <dbReference type="HAMAP-Rule" id="MF_01931"/>
    </source>
</evidence>
<dbReference type="Proteomes" id="UP000176377">
    <property type="component" value="Unassembled WGS sequence"/>
</dbReference>
<dbReference type="SUPFAM" id="SSF53271">
    <property type="entry name" value="PRTase-like"/>
    <property type="match status" value="1"/>
</dbReference>
<name>A0A1F6DHC7_9BACT</name>
<dbReference type="GO" id="GO:0006189">
    <property type="term" value="P:'de novo' IMP biosynthetic process"/>
    <property type="evidence" value="ECO:0007669"/>
    <property type="project" value="UniProtKB-UniRule"/>
</dbReference>
<dbReference type="GO" id="GO:0009113">
    <property type="term" value="P:purine nucleobase biosynthetic process"/>
    <property type="evidence" value="ECO:0007669"/>
    <property type="project" value="UniProtKB-UniRule"/>
</dbReference>
<dbReference type="EMBL" id="MFLA01000001">
    <property type="protein sequence ID" value="OGG60786.1"/>
    <property type="molecule type" value="Genomic_DNA"/>
</dbReference>
<dbReference type="InterPro" id="IPR005854">
    <property type="entry name" value="PurF"/>
</dbReference>
<dbReference type="Pfam" id="PF00156">
    <property type="entry name" value="Pribosyltran"/>
    <property type="match status" value="1"/>
</dbReference>
<evidence type="ECO:0000313" key="12">
    <source>
        <dbReference type="EMBL" id="OGG60786.1"/>
    </source>
</evidence>
<keyword evidence="3 7" id="KW-0328">Glycosyltransferase</keyword>
<dbReference type="InterPro" id="IPR029055">
    <property type="entry name" value="Ntn_hydrolases_N"/>
</dbReference>
<evidence type="ECO:0000256" key="1">
    <source>
        <dbReference type="ARBA" id="ARBA00005209"/>
    </source>
</evidence>
<evidence type="ECO:0000256" key="2">
    <source>
        <dbReference type="ARBA" id="ARBA00010138"/>
    </source>
</evidence>
<proteinExistence type="inferred from homology"/>
<comment type="catalytic activity">
    <reaction evidence="7 8">
        <text>5-phospho-beta-D-ribosylamine + L-glutamate + diphosphate = 5-phospho-alpha-D-ribose 1-diphosphate + L-glutamine + H2O</text>
        <dbReference type="Rhea" id="RHEA:14905"/>
        <dbReference type="ChEBI" id="CHEBI:15377"/>
        <dbReference type="ChEBI" id="CHEBI:29985"/>
        <dbReference type="ChEBI" id="CHEBI:33019"/>
        <dbReference type="ChEBI" id="CHEBI:58017"/>
        <dbReference type="ChEBI" id="CHEBI:58359"/>
        <dbReference type="ChEBI" id="CHEBI:58681"/>
        <dbReference type="EC" id="2.4.2.14"/>
    </reaction>
</comment>
<protein>
    <recommendedName>
        <fullName evidence="7">Amidophosphoribosyltransferase</fullName>
        <shortName evidence="7">ATase</shortName>
        <ecNumber evidence="7">2.4.2.14</ecNumber>
    </recommendedName>
    <alternativeName>
        <fullName evidence="7">Glutamine phosphoribosylpyrophosphate amidotransferase</fullName>
        <shortName evidence="7">GPATase</shortName>
    </alternativeName>
</protein>
<feature type="binding site" evidence="7 10">
    <location>
        <position position="367"/>
    </location>
    <ligand>
        <name>Mg(2+)</name>
        <dbReference type="ChEBI" id="CHEBI:18420"/>
    </ligand>
</feature>
<dbReference type="InterPro" id="IPR017932">
    <property type="entry name" value="GATase_2_dom"/>
</dbReference>
<comment type="pathway">
    <text evidence="1 7 8">Purine metabolism; IMP biosynthesis via de novo pathway; N(1)-(5-phospho-D-ribosyl)glycinamide from 5-phospho-alpha-D-ribose 1-diphosphate: step 1/2.</text>
</comment>
<dbReference type="InterPro" id="IPR000836">
    <property type="entry name" value="PRTase_dom"/>
</dbReference>
<dbReference type="SUPFAM" id="SSF56235">
    <property type="entry name" value="N-terminal nucleophile aminohydrolases (Ntn hydrolases)"/>
    <property type="match status" value="1"/>
</dbReference>
<keyword evidence="7 10" id="KW-0479">Metal-binding</keyword>
<dbReference type="GO" id="GO:0004044">
    <property type="term" value="F:amidophosphoribosyltransferase activity"/>
    <property type="evidence" value="ECO:0007669"/>
    <property type="project" value="UniProtKB-UniRule"/>
</dbReference>
<keyword evidence="5 7" id="KW-0658">Purine biosynthesis</keyword>
<dbReference type="HAMAP" id="MF_01931">
    <property type="entry name" value="PurF"/>
    <property type="match status" value="1"/>
</dbReference>
<feature type="binding site" evidence="7 10">
    <location>
        <position position="366"/>
    </location>
    <ligand>
        <name>Mg(2+)</name>
        <dbReference type="ChEBI" id="CHEBI:18420"/>
    </ligand>
</feature>
<evidence type="ECO:0000256" key="6">
    <source>
        <dbReference type="ARBA" id="ARBA00022962"/>
    </source>
</evidence>
<evidence type="ECO:0000256" key="8">
    <source>
        <dbReference type="PIRNR" id="PIRNR000485"/>
    </source>
</evidence>
<dbReference type="NCBIfam" id="TIGR01134">
    <property type="entry name" value="purF"/>
    <property type="match status" value="1"/>
</dbReference>
<dbReference type="AlphaFoldDB" id="A0A1F6DHC7"/>
<evidence type="ECO:0000256" key="4">
    <source>
        <dbReference type="ARBA" id="ARBA00022679"/>
    </source>
</evidence>
<keyword evidence="6 7" id="KW-0315">Glutamine amidotransferase</keyword>
<dbReference type="InterPro" id="IPR029057">
    <property type="entry name" value="PRTase-like"/>
</dbReference>
<keyword evidence="4 7" id="KW-0808">Transferase</keyword>
<feature type="active site" description="Nucleophile" evidence="7 9">
    <location>
        <position position="2"/>
    </location>
</feature>
<dbReference type="EC" id="2.4.2.14" evidence="7"/>
<keyword evidence="7 10" id="KW-0460">Magnesium</keyword>
<evidence type="ECO:0000256" key="5">
    <source>
        <dbReference type="ARBA" id="ARBA00022755"/>
    </source>
</evidence>
<dbReference type="Pfam" id="PF13522">
    <property type="entry name" value="GATase_6"/>
    <property type="match status" value="1"/>
</dbReference>
<dbReference type="UniPathway" id="UPA00074">
    <property type="reaction ID" value="UER00124"/>
</dbReference>
<dbReference type="PIRSF" id="PIRSF000485">
    <property type="entry name" value="Amd_phspho_trans"/>
    <property type="match status" value="1"/>
</dbReference>
<dbReference type="Gene3D" id="3.40.50.2020">
    <property type="match status" value="1"/>
</dbReference>
<dbReference type="PROSITE" id="PS51278">
    <property type="entry name" value="GATASE_TYPE_2"/>
    <property type="match status" value="1"/>
</dbReference>
<dbReference type="PANTHER" id="PTHR11907">
    <property type="entry name" value="AMIDOPHOSPHORIBOSYLTRANSFERASE"/>
    <property type="match status" value="1"/>
</dbReference>
<sequence length="485" mass="53943">MCGIIGVVTTKTPAVLDLHECLVALQHRGQDAAGMVTLDKDFFHEKRGEGLVREVFTSEDMQRLKGNAGLGHVRYRTAGPLSIESTQPFFSSAPYGMYLVHNGNLTNTEELRSFVTKRLRRYLRSSSDSEILLRVFAHEVEETLRKSPKASSVRSVLQAVGKTMDKLHGAYACIVLIDGVGLLAFRDPHGIRPLVLGSRGKGPKRDWAFASETAAFPAADFETERDLNPGEAVLVDLKGKVHSFQARKGELNPCIFEYIYTARPDSIMNGISVYKARLRLGRLLGKRILEVGVELDVVIPVPDSARPEALEIAHELDIPHREGLVRNRYVGRTFIMPDQTMRVASVRRKMSAMPLEFEGKRVLLVDDSIVRGTTITKIIRMCREAGAREVHVASAAPPVKFQNVYGVDIPTRRELISHGRTVEQVRKAIGADGLYYQTIGDMIEAARAGNPDITRFEDSVFTGDYVTGDVKTAYLRELENHNHHG</sequence>
<comment type="caution">
    <text evidence="12">The sequence shown here is derived from an EMBL/GenBank/DDBJ whole genome shotgun (WGS) entry which is preliminary data.</text>
</comment>
<evidence type="ECO:0000256" key="9">
    <source>
        <dbReference type="PIRSR" id="PIRSR000485-1"/>
    </source>
</evidence>
<dbReference type="Gene3D" id="3.60.20.10">
    <property type="entry name" value="Glutamine Phosphoribosylpyrophosphate, subunit 1, domain 1"/>
    <property type="match status" value="1"/>
</dbReference>
<comment type="caution">
    <text evidence="7">Lacks conserved residue(s) required for the propagation of feature annotation.</text>
</comment>
<evidence type="ECO:0000256" key="3">
    <source>
        <dbReference type="ARBA" id="ARBA00022676"/>
    </source>
</evidence>
<dbReference type="CDD" id="cd06223">
    <property type="entry name" value="PRTases_typeI"/>
    <property type="match status" value="1"/>
</dbReference>
<gene>
    <name evidence="7" type="primary">purF</name>
    <name evidence="12" type="ORF">A2765_01585</name>
</gene>
<comment type="similarity">
    <text evidence="2 7 8">In the C-terminal section; belongs to the purine/pyrimidine phosphoribosyltransferase family.</text>
</comment>
<comment type="function">
    <text evidence="7">Catalyzes the formation of phosphoribosylamine from phosphoribosylpyrophosphate (PRPP) and glutamine.</text>
</comment>
<feature type="binding site" evidence="7 10">
    <location>
        <position position="304"/>
    </location>
    <ligand>
        <name>Mg(2+)</name>
        <dbReference type="ChEBI" id="CHEBI:18420"/>
    </ligand>
</feature>
<evidence type="ECO:0000256" key="10">
    <source>
        <dbReference type="PIRSR" id="PIRSR000485-2"/>
    </source>
</evidence>
<accession>A0A1F6DHC7</accession>
<evidence type="ECO:0000259" key="11">
    <source>
        <dbReference type="PROSITE" id="PS51278"/>
    </source>
</evidence>
<organism evidence="12 13">
    <name type="scientific">Candidatus Kaiserbacteria bacterium RIFCSPHIGHO2_01_FULL_56_24</name>
    <dbReference type="NCBI Taxonomy" id="1798487"/>
    <lineage>
        <taxon>Bacteria</taxon>
        <taxon>Candidatus Kaiseribacteriota</taxon>
    </lineage>
</organism>
<reference evidence="12 13" key="1">
    <citation type="journal article" date="2016" name="Nat. Commun.">
        <title>Thousands of microbial genomes shed light on interconnected biogeochemical processes in an aquifer system.</title>
        <authorList>
            <person name="Anantharaman K."/>
            <person name="Brown C.T."/>
            <person name="Hug L.A."/>
            <person name="Sharon I."/>
            <person name="Castelle C.J."/>
            <person name="Probst A.J."/>
            <person name="Thomas B.C."/>
            <person name="Singh A."/>
            <person name="Wilkins M.J."/>
            <person name="Karaoz U."/>
            <person name="Brodie E.L."/>
            <person name="Williams K.H."/>
            <person name="Hubbard S.S."/>
            <person name="Banfield J.F."/>
        </authorList>
    </citation>
    <scope>NUCLEOTIDE SEQUENCE [LARGE SCALE GENOMIC DNA]</scope>
</reference>
<evidence type="ECO:0000313" key="13">
    <source>
        <dbReference type="Proteomes" id="UP000176377"/>
    </source>
</evidence>
<dbReference type="GO" id="GO:0000287">
    <property type="term" value="F:magnesium ion binding"/>
    <property type="evidence" value="ECO:0007669"/>
    <property type="project" value="UniProtKB-UniRule"/>
</dbReference>
<comment type="cofactor">
    <cofactor evidence="7 10">
        <name>Mg(2+)</name>
        <dbReference type="ChEBI" id="CHEBI:18420"/>
    </cofactor>
    <text evidence="7 10">Binds 1 Mg(2+) ion per subunit.</text>
</comment>
<feature type="domain" description="Glutamine amidotransferase type-2" evidence="11">
    <location>
        <begin position="2"/>
        <end position="238"/>
    </location>
</feature>